<organism evidence="1 2">
    <name type="scientific">Sphingomonas alpina</name>
    <dbReference type="NCBI Taxonomy" id="653931"/>
    <lineage>
        <taxon>Bacteria</taxon>
        <taxon>Pseudomonadati</taxon>
        <taxon>Pseudomonadota</taxon>
        <taxon>Alphaproteobacteria</taxon>
        <taxon>Sphingomonadales</taxon>
        <taxon>Sphingomonadaceae</taxon>
        <taxon>Sphingomonas</taxon>
    </lineage>
</organism>
<name>A0A7H0LG62_9SPHN</name>
<reference evidence="1 2" key="1">
    <citation type="submission" date="2020-09" db="EMBL/GenBank/DDBJ databases">
        <title>Sphingomonas sp., a new species isolated from pork steak.</title>
        <authorList>
            <person name="Heidler von Heilborn D."/>
        </authorList>
    </citation>
    <scope>NUCLEOTIDE SEQUENCE [LARGE SCALE GENOMIC DNA]</scope>
    <source>
        <strain evidence="2">S8-3T</strain>
    </source>
</reference>
<dbReference type="EMBL" id="CP061038">
    <property type="protein sequence ID" value="QNQ08665.1"/>
    <property type="molecule type" value="Genomic_DNA"/>
</dbReference>
<gene>
    <name evidence="1" type="ORF">H3Z74_18235</name>
</gene>
<dbReference type="InterPro" id="IPR029069">
    <property type="entry name" value="HotDog_dom_sf"/>
</dbReference>
<dbReference type="AlphaFoldDB" id="A0A7H0LG62"/>
<dbReference type="SUPFAM" id="SSF54637">
    <property type="entry name" value="Thioesterase/thiol ester dehydrase-isomerase"/>
    <property type="match status" value="1"/>
</dbReference>
<sequence>MAFIRQTQVRFAHVDAAGIVFYPRYFEMVNAIVEDLFAACGEDFAELHLRQGKGVPTVNVAIDFTAPSRLGELLDFDLCLMRLGRSALTLGVEARCAGAQRLMGSVTLVRIDLASGASEAWPSDLATRLRNTLMDPAI</sequence>
<proteinExistence type="predicted"/>
<dbReference type="KEGG" id="spap:H3Z74_18235"/>
<dbReference type="Proteomes" id="UP000516148">
    <property type="component" value="Chromosome"/>
</dbReference>
<accession>A0A7H0LG62</accession>
<dbReference type="RefSeq" id="WP_187760993.1">
    <property type="nucleotide sequence ID" value="NZ_CP061038.1"/>
</dbReference>
<evidence type="ECO:0000313" key="2">
    <source>
        <dbReference type="Proteomes" id="UP000516148"/>
    </source>
</evidence>
<dbReference type="CDD" id="cd00586">
    <property type="entry name" value="4HBT"/>
    <property type="match status" value="1"/>
</dbReference>
<protein>
    <submittedName>
        <fullName evidence="1">Acyl-CoA thioesterase</fullName>
    </submittedName>
</protein>
<dbReference type="Pfam" id="PF13279">
    <property type="entry name" value="4HBT_2"/>
    <property type="match status" value="1"/>
</dbReference>
<dbReference type="Gene3D" id="3.10.129.10">
    <property type="entry name" value="Hotdog Thioesterase"/>
    <property type="match status" value="1"/>
</dbReference>
<evidence type="ECO:0000313" key="1">
    <source>
        <dbReference type="EMBL" id="QNQ08665.1"/>
    </source>
</evidence>
<keyword evidence="2" id="KW-1185">Reference proteome</keyword>